<dbReference type="AlphaFoldDB" id="A0A336MKX8"/>
<organism evidence="1">
    <name type="scientific">Culicoides sonorensis</name>
    <name type="common">Biting midge</name>
    <dbReference type="NCBI Taxonomy" id="179676"/>
    <lineage>
        <taxon>Eukaryota</taxon>
        <taxon>Metazoa</taxon>
        <taxon>Ecdysozoa</taxon>
        <taxon>Arthropoda</taxon>
        <taxon>Hexapoda</taxon>
        <taxon>Insecta</taxon>
        <taxon>Pterygota</taxon>
        <taxon>Neoptera</taxon>
        <taxon>Endopterygota</taxon>
        <taxon>Diptera</taxon>
        <taxon>Nematocera</taxon>
        <taxon>Chironomoidea</taxon>
        <taxon>Ceratopogonidae</taxon>
        <taxon>Ceratopogoninae</taxon>
        <taxon>Culicoides</taxon>
        <taxon>Monoculicoides</taxon>
    </lineage>
</organism>
<sequence>MSEHVELPRIPNLSSFFPTSLPFPGSDKAKQPTAFPSVYGGINFFFCSSFPYFSTGPKYSELFTDIITPAEAHPLEISSMAIA</sequence>
<reference evidence="1" key="1">
    <citation type="submission" date="2018-07" db="EMBL/GenBank/DDBJ databases">
        <authorList>
            <person name="Quirk P.G."/>
            <person name="Krulwich T.A."/>
        </authorList>
    </citation>
    <scope>NUCLEOTIDE SEQUENCE</scope>
</reference>
<proteinExistence type="predicted"/>
<name>A0A336MKX8_CULSO</name>
<dbReference type="VEuPathDB" id="VectorBase:CSON002632"/>
<accession>A0A336MKX8</accession>
<dbReference type="EMBL" id="UFQT01001439">
    <property type="protein sequence ID" value="SSX30580.1"/>
    <property type="molecule type" value="Genomic_DNA"/>
</dbReference>
<gene>
    <name evidence="1" type="primary">CSON002632</name>
</gene>
<protein>
    <submittedName>
        <fullName evidence="1">CSON002632 protein</fullName>
    </submittedName>
</protein>
<evidence type="ECO:0000313" key="1">
    <source>
        <dbReference type="EMBL" id="SSX30580.1"/>
    </source>
</evidence>